<dbReference type="Proteomes" id="UP000284338">
    <property type="component" value="Unassembled WGS sequence"/>
</dbReference>
<sequence>MMLVLLSAPVRRFQKGQKDDIATFYRRDFAACRATNPPAAFEFLRYNGFLLTVCMVRCGPQGAASGLE</sequence>
<dbReference type="EMBL" id="QYYG01000012">
    <property type="protein sequence ID" value="RJF52873.1"/>
    <property type="molecule type" value="Genomic_DNA"/>
</dbReference>
<accession>A0AA92X493</accession>
<evidence type="ECO:0000313" key="2">
    <source>
        <dbReference type="Proteomes" id="UP000284338"/>
    </source>
</evidence>
<name>A0AA92X493_9GAMM</name>
<reference evidence="1 2" key="1">
    <citation type="submission" date="2018-09" db="EMBL/GenBank/DDBJ databases">
        <title>Draft genome of a novel serratia sp. strain with antifungal activity.</title>
        <authorList>
            <person name="Dichmann S.I."/>
            <person name="Park B.P."/>
            <person name="Pathiraja D."/>
            <person name="Choi I.-G."/>
            <person name="Stougaard P."/>
            <person name="Hennessy R.C."/>
        </authorList>
    </citation>
    <scope>NUCLEOTIDE SEQUENCE [LARGE SCALE GENOMIC DNA]</scope>
    <source>
        <strain evidence="1 2">S40</strain>
    </source>
</reference>
<protein>
    <submittedName>
        <fullName evidence="1">Uncharacterized protein</fullName>
    </submittedName>
</protein>
<proteinExistence type="predicted"/>
<evidence type="ECO:0000313" key="1">
    <source>
        <dbReference type="EMBL" id="RJF52873.1"/>
    </source>
</evidence>
<comment type="caution">
    <text evidence="1">The sequence shown here is derived from an EMBL/GenBank/DDBJ whole genome shotgun (WGS) entry which is preliminary data.</text>
</comment>
<dbReference type="AlphaFoldDB" id="A0AA92X493"/>
<keyword evidence="2" id="KW-1185">Reference proteome</keyword>
<organism evidence="1 2">
    <name type="scientific">Serratia inhibens</name>
    <dbReference type="NCBI Taxonomy" id="2338073"/>
    <lineage>
        <taxon>Bacteria</taxon>
        <taxon>Pseudomonadati</taxon>
        <taxon>Pseudomonadota</taxon>
        <taxon>Gammaproteobacteria</taxon>
        <taxon>Enterobacterales</taxon>
        <taxon>Yersiniaceae</taxon>
        <taxon>Serratia</taxon>
    </lineage>
</organism>
<gene>
    <name evidence="1" type="ORF">D4100_24155</name>
</gene>